<proteinExistence type="predicted"/>
<organism evidence="1 2">
    <name type="scientific">Flavobacterium psychroterrae</name>
    <dbReference type="NCBI Taxonomy" id="2133767"/>
    <lineage>
        <taxon>Bacteria</taxon>
        <taxon>Pseudomonadati</taxon>
        <taxon>Bacteroidota</taxon>
        <taxon>Flavobacteriia</taxon>
        <taxon>Flavobacteriales</taxon>
        <taxon>Flavobacteriaceae</taxon>
        <taxon>Flavobacterium</taxon>
    </lineage>
</organism>
<gene>
    <name evidence="1" type="ORF">KHA90_03965</name>
</gene>
<evidence type="ECO:0008006" key="3">
    <source>
        <dbReference type="Google" id="ProtNLM"/>
    </source>
</evidence>
<name>A0ABS5P7A9_9FLAO</name>
<dbReference type="Proteomes" id="UP000722625">
    <property type="component" value="Unassembled WGS sequence"/>
</dbReference>
<dbReference type="EMBL" id="JAGYVZ010000003">
    <property type="protein sequence ID" value="MBS7230171.1"/>
    <property type="molecule type" value="Genomic_DNA"/>
</dbReference>
<keyword evidence="2" id="KW-1185">Reference proteome</keyword>
<protein>
    <recommendedName>
        <fullName evidence="3">DUF4372 domain-containing protein</fullName>
    </recommendedName>
</protein>
<reference evidence="1 2" key="1">
    <citation type="journal article" date="2018" name="Int. J. Syst. Evol. Microbiol.">
        <title>Flavobacterium chryseum sp. nov. and Flavobacterium psychroterrae sp. nov., novel environmental bacteria isolated from Antarctica.</title>
        <authorList>
            <person name="Kralova S."/>
            <person name="Svec P."/>
            <person name="Busse H.J."/>
            <person name="Stankova E."/>
            <person name="Vaczi P."/>
            <person name="Sedlacek I."/>
        </authorList>
    </citation>
    <scope>NUCLEOTIDE SEQUENCE [LARGE SCALE GENOMIC DNA]</scope>
    <source>
        <strain evidence="1 2">CCM 8827</strain>
    </source>
</reference>
<dbReference type="RefSeq" id="WP_213295669.1">
    <property type="nucleotide sequence ID" value="NZ_JAGYVZ010000003.1"/>
</dbReference>
<sequence length="53" mass="6268">MKNEKKFFFSKEENVLDLLNKLDRNQMKQIIGSYSERTYAESTGTKKPRPVTK</sequence>
<comment type="caution">
    <text evidence="1">The sequence shown here is derived from an EMBL/GenBank/DDBJ whole genome shotgun (WGS) entry which is preliminary data.</text>
</comment>
<accession>A0ABS5P7A9</accession>
<evidence type="ECO:0000313" key="1">
    <source>
        <dbReference type="EMBL" id="MBS7230171.1"/>
    </source>
</evidence>
<evidence type="ECO:0000313" key="2">
    <source>
        <dbReference type="Proteomes" id="UP000722625"/>
    </source>
</evidence>